<accession>A0AB39UHC8</accession>
<dbReference type="RefSeq" id="WP_369342292.1">
    <property type="nucleotide sequence ID" value="NZ_CP129675.1"/>
</dbReference>
<sequence>MGRSKPVDLGEKHFATTTEAKTFFSEIVNEAKSQGTLPKVIADEEQNRILEALLDTKADALNKIGEGLDYFFVDYVIKHPDPIAKHPTRKDAVAIFIKRTDGDVMDFGIPGALDNYGKNPQLIQKAEVKAALRNAIEPDRQKLRQEAFEDAEEVICPRTGFRMTNFHQARVINVSPSWGDLTSDFVATVGGWDAIELSVDSDSIQHGKRLSDTSIELKWIEYWKKNSNPIICARIE</sequence>
<gene>
    <name evidence="3" type="ORF">QN062_03935</name>
    <name evidence="2" type="ORF">QN216_07950</name>
    <name evidence="1" type="ORF">QN217_02515</name>
</gene>
<dbReference type="Gene3D" id="3.10.450.40">
    <property type="match status" value="1"/>
</dbReference>
<evidence type="ECO:0000313" key="1">
    <source>
        <dbReference type="EMBL" id="XDS47036.1"/>
    </source>
</evidence>
<dbReference type="AlphaFoldDB" id="A0AB39UHC8"/>
<protein>
    <submittedName>
        <fullName evidence="2">DUF3223 domain-containing protein</fullName>
    </submittedName>
</protein>
<dbReference type="EMBL" id="CP129675">
    <property type="protein sequence ID" value="XDS47036.1"/>
    <property type="molecule type" value="Genomic_DNA"/>
</dbReference>
<evidence type="ECO:0000313" key="2">
    <source>
        <dbReference type="EMBL" id="XDS48259.1"/>
    </source>
</evidence>
<organism evidence="2">
    <name type="scientific">Bifidobacterium fermentum</name>
    <dbReference type="NCBI Taxonomy" id="3059035"/>
    <lineage>
        <taxon>Bacteria</taxon>
        <taxon>Bacillati</taxon>
        <taxon>Actinomycetota</taxon>
        <taxon>Actinomycetes</taxon>
        <taxon>Bifidobacteriales</taxon>
        <taxon>Bifidobacteriaceae</taxon>
        <taxon>Bifidobacterium</taxon>
    </lineage>
</organism>
<proteinExistence type="predicted"/>
<dbReference type="KEGG" id="bfk:QN062_03935"/>
<dbReference type="EMBL" id="CP129682">
    <property type="protein sequence ID" value="XDS48259.1"/>
    <property type="molecule type" value="Genomic_DNA"/>
</dbReference>
<dbReference type="Pfam" id="PF11523">
    <property type="entry name" value="DUF3223"/>
    <property type="match status" value="1"/>
</dbReference>
<reference evidence="2" key="1">
    <citation type="submission" date="2023-07" db="EMBL/GenBank/DDBJ databases">
        <title>Bifidobacterium aquikefiriaerophilum sp. nov. and Bifidobacterium eccum sp. nov., isolated from water kefir.</title>
        <authorList>
            <person name="Breselge S."/>
            <person name="Bellassi P."/>
            <person name="Barcenilla C."/>
            <person name="Alvarez-Ordonez A."/>
            <person name="Morelli L."/>
            <person name="Cotter P.D."/>
        </authorList>
    </citation>
    <scope>NUCLEOTIDE SEQUENCE</scope>
    <source>
        <strain evidence="3">WK012_4_13</strain>
        <strain evidence="2">WK013_4_14</strain>
        <strain evidence="1">WK048_4_13</strain>
    </source>
</reference>
<name>A0AB39UHC8_9BIFI</name>
<dbReference type="EMBL" id="CP129683">
    <property type="protein sequence ID" value="XDS51328.1"/>
    <property type="molecule type" value="Genomic_DNA"/>
</dbReference>
<evidence type="ECO:0000313" key="3">
    <source>
        <dbReference type="EMBL" id="XDS51328.1"/>
    </source>
</evidence>